<dbReference type="EMBL" id="QFOH01000006">
    <property type="protein sequence ID" value="PZP25189.1"/>
    <property type="molecule type" value="Genomic_DNA"/>
</dbReference>
<feature type="compositionally biased region" description="Basic and acidic residues" evidence="1">
    <location>
        <begin position="31"/>
        <end position="48"/>
    </location>
</feature>
<evidence type="ECO:0000256" key="1">
    <source>
        <dbReference type="SAM" id="MobiDB-lite"/>
    </source>
</evidence>
<gene>
    <name evidence="3" type="ORF">DI599_05310</name>
</gene>
<organism evidence="3 4">
    <name type="scientific">Pseudomonas kuykendallii</name>
    <dbReference type="NCBI Taxonomy" id="1007099"/>
    <lineage>
        <taxon>Bacteria</taxon>
        <taxon>Pseudomonadati</taxon>
        <taxon>Pseudomonadota</taxon>
        <taxon>Gammaproteobacteria</taxon>
        <taxon>Pseudomonadales</taxon>
        <taxon>Pseudomonadaceae</taxon>
        <taxon>Pseudomonas</taxon>
    </lineage>
</organism>
<evidence type="ECO:0000313" key="3">
    <source>
        <dbReference type="EMBL" id="PZP25189.1"/>
    </source>
</evidence>
<feature type="domain" description="Polysaccharide pyruvyl transferase" evidence="2">
    <location>
        <begin position="196"/>
        <end position="322"/>
    </location>
</feature>
<protein>
    <recommendedName>
        <fullName evidence="2">Polysaccharide pyruvyl transferase domain-containing protein</fullName>
    </recommendedName>
</protein>
<comment type="caution">
    <text evidence="3">The sequence shown here is derived from an EMBL/GenBank/DDBJ whole genome shotgun (WGS) entry which is preliminary data.</text>
</comment>
<proteinExistence type="predicted"/>
<feature type="compositionally biased region" description="Low complexity" evidence="1">
    <location>
        <begin position="52"/>
        <end position="79"/>
    </location>
</feature>
<sequence>MPAHHDVPGGLGRSQRQRDLSTAGGPGARPRSGDVRRFPDQVRPRERPPAVGPRAGRRPSGASLATGAGATAVAQQADPARQENTRQMAAGYQENKECHVRPICLLEYTGAIFERFVNLGDDIQTLAVSRLVPRVDGYVSREALNQVAEPCTVPMNGFFMNTGNWPPSAQVSPVFFAFHISPPAQAVICSPEGIDYLRRWQPIGCRDRGTQALLERHGVQAYYSRCVTLTLPRRERSPEGEGEVFLVGLSPAARRAVPASIRKRAIVVDQAKLRLPIGNTRLRLELAGELLDQYRRRARLVITSKIHCAMPCIAMGIPVVFLYDAAQRDDYRVKIIDDLVGIQYVHNSGPLAALRNLHLARGIDWNPPPLDIESLKLEIAAEFGRAFNRVHAGEPGVAEAESAT</sequence>
<dbReference type="Pfam" id="PF04230">
    <property type="entry name" value="PS_pyruv_trans"/>
    <property type="match status" value="1"/>
</dbReference>
<evidence type="ECO:0000259" key="2">
    <source>
        <dbReference type="Pfam" id="PF04230"/>
    </source>
</evidence>
<feature type="region of interest" description="Disordered" evidence="1">
    <location>
        <begin position="1"/>
        <end position="83"/>
    </location>
</feature>
<dbReference type="AlphaFoldDB" id="A0A2W5F6B4"/>
<dbReference type="InterPro" id="IPR007345">
    <property type="entry name" value="Polysacch_pyruvyl_Trfase"/>
</dbReference>
<accession>A0A2W5F6B4</accession>
<name>A0A2W5F6B4_9PSED</name>
<reference evidence="3 4" key="1">
    <citation type="submission" date="2017-08" db="EMBL/GenBank/DDBJ databases">
        <title>Infants hospitalized years apart are colonized by the same room-sourced microbial strains.</title>
        <authorList>
            <person name="Brooks B."/>
            <person name="Olm M.R."/>
            <person name="Firek B.A."/>
            <person name="Baker R."/>
            <person name="Thomas B.C."/>
            <person name="Morowitz M.J."/>
            <person name="Banfield J.F."/>
        </authorList>
    </citation>
    <scope>NUCLEOTIDE SEQUENCE [LARGE SCALE GENOMIC DNA]</scope>
    <source>
        <strain evidence="3">S2_009_000_R2_77</strain>
    </source>
</reference>
<evidence type="ECO:0000313" key="4">
    <source>
        <dbReference type="Proteomes" id="UP000249198"/>
    </source>
</evidence>
<dbReference type="Proteomes" id="UP000249198">
    <property type="component" value="Unassembled WGS sequence"/>
</dbReference>